<protein>
    <submittedName>
        <fullName evidence="2">Uncharacterized protein</fullName>
    </submittedName>
</protein>
<accession>A0ABT8AQC1</accession>
<evidence type="ECO:0000256" key="1">
    <source>
        <dbReference type="SAM" id="MobiDB-lite"/>
    </source>
</evidence>
<dbReference type="Proteomes" id="UP001244297">
    <property type="component" value="Unassembled WGS sequence"/>
</dbReference>
<feature type="region of interest" description="Disordered" evidence="1">
    <location>
        <begin position="1"/>
        <end position="22"/>
    </location>
</feature>
<proteinExistence type="predicted"/>
<dbReference type="RefSeq" id="WP_290355819.1">
    <property type="nucleotide sequence ID" value="NZ_JAUFPT010000040.1"/>
</dbReference>
<keyword evidence="3" id="KW-1185">Reference proteome</keyword>
<organism evidence="2 3">
    <name type="scientific">Methylobacterium longum</name>
    <dbReference type="NCBI Taxonomy" id="767694"/>
    <lineage>
        <taxon>Bacteria</taxon>
        <taxon>Pseudomonadati</taxon>
        <taxon>Pseudomonadota</taxon>
        <taxon>Alphaproteobacteria</taxon>
        <taxon>Hyphomicrobiales</taxon>
        <taxon>Methylobacteriaceae</taxon>
        <taxon>Methylobacterium</taxon>
    </lineage>
</organism>
<reference evidence="3" key="1">
    <citation type="journal article" date="2019" name="Int. J. Syst. Evol. Microbiol.">
        <title>The Global Catalogue of Microorganisms (GCM) 10K type strain sequencing project: providing services to taxonomists for standard genome sequencing and annotation.</title>
        <authorList>
            <consortium name="The Broad Institute Genomics Platform"/>
            <consortium name="The Broad Institute Genome Sequencing Center for Infectious Disease"/>
            <person name="Wu L."/>
            <person name="Ma J."/>
        </authorList>
    </citation>
    <scope>NUCLEOTIDE SEQUENCE [LARGE SCALE GENOMIC DNA]</scope>
    <source>
        <strain evidence="3">CECT 7806</strain>
    </source>
</reference>
<dbReference type="EMBL" id="JAUFPT010000040">
    <property type="protein sequence ID" value="MDN3571574.1"/>
    <property type="molecule type" value="Genomic_DNA"/>
</dbReference>
<evidence type="ECO:0000313" key="2">
    <source>
        <dbReference type="EMBL" id="MDN3571574.1"/>
    </source>
</evidence>
<name>A0ABT8AQC1_9HYPH</name>
<gene>
    <name evidence="2" type="ORF">QWZ18_13190</name>
</gene>
<sequence>MGSKAPIARKPSSDGAAEESLVGRSDVLKASAKEQLLGRITEALQVPEAVLYNPPNAVDPQMHATAEAALSIEGAELLRAYVRISDPEERRRILALVQAAAERA</sequence>
<comment type="caution">
    <text evidence="2">The sequence shown here is derived from an EMBL/GenBank/DDBJ whole genome shotgun (WGS) entry which is preliminary data.</text>
</comment>
<evidence type="ECO:0000313" key="3">
    <source>
        <dbReference type="Proteomes" id="UP001244297"/>
    </source>
</evidence>